<dbReference type="GO" id="GO:0003995">
    <property type="term" value="F:acyl-CoA dehydrogenase activity"/>
    <property type="evidence" value="ECO:0007669"/>
    <property type="project" value="TreeGrafter"/>
</dbReference>
<dbReference type="InterPro" id="IPR009100">
    <property type="entry name" value="AcylCoA_DH/oxidase_NM_dom_sf"/>
</dbReference>
<comment type="caution">
    <text evidence="8">The sequence shown here is derived from an EMBL/GenBank/DDBJ whole genome shotgun (WGS) entry which is preliminary data.</text>
</comment>
<evidence type="ECO:0000256" key="5">
    <source>
        <dbReference type="ARBA" id="ARBA00023002"/>
    </source>
</evidence>
<dbReference type="SUPFAM" id="SSF56645">
    <property type="entry name" value="Acyl-CoA dehydrogenase NM domain-like"/>
    <property type="match status" value="1"/>
</dbReference>
<dbReference type="InterPro" id="IPR013786">
    <property type="entry name" value="AcylCoA_DH/ox_N"/>
</dbReference>
<keyword evidence="5" id="KW-0560">Oxidoreductase</keyword>
<dbReference type="Pfam" id="PF02771">
    <property type="entry name" value="Acyl-CoA_dh_N"/>
    <property type="match status" value="1"/>
</dbReference>
<dbReference type="Proteomes" id="UP000245396">
    <property type="component" value="Unassembled WGS sequence"/>
</dbReference>
<sequence>MAFRGRETMDFRFTEEQEMTAGVVRDLLADLCQPADLRRLMESGDARDANRWEKISEMGLAGALVGEEIGGLGLRPVDFVLVAEACGYACLPEPLVENAGIALPLLASLTQTGTTRFVVERALAGEITVALGHSANPFIADADTAGALLIERDSALHLVSPGDVHLSLQPSIDPFRRLFTAEGGLSEATRVAGNDEAAAKLASALDRGALFTAAQLLGIAQRCVDLAVAYARERQQFGKPIGTYQAVKHQLATAQVKIEFARPVLYAAAATIDHADRYSRARISHAKLVASEAADVAARTAIQVHGAMGYSWEVDVHFFLKRAIALTNWWGGPAFHRGRIAERVLNGELGPEHTFTHAAADA</sequence>
<proteinExistence type="inferred from homology"/>
<evidence type="ECO:0000313" key="9">
    <source>
        <dbReference type="Proteomes" id="UP000245396"/>
    </source>
</evidence>
<dbReference type="PANTHER" id="PTHR43884">
    <property type="entry name" value="ACYL-COA DEHYDROGENASE"/>
    <property type="match status" value="1"/>
</dbReference>
<dbReference type="InterPro" id="IPR036250">
    <property type="entry name" value="AcylCo_DH-like_C"/>
</dbReference>
<evidence type="ECO:0000256" key="2">
    <source>
        <dbReference type="ARBA" id="ARBA00009347"/>
    </source>
</evidence>
<dbReference type="AlphaFoldDB" id="A0A316CEL1"/>
<reference evidence="8 9" key="1">
    <citation type="submission" date="2018-05" db="EMBL/GenBank/DDBJ databases">
        <title>Genomic Encyclopedia of Type Strains, Phase IV (KMG-IV): sequencing the most valuable type-strain genomes for metagenomic binning, comparative biology and taxonomic classification.</title>
        <authorList>
            <person name="Goeker M."/>
        </authorList>
    </citation>
    <scope>NUCLEOTIDE SEQUENCE [LARGE SCALE GENOMIC DNA]</scope>
    <source>
        <strain evidence="8 9">DSM 6986</strain>
    </source>
</reference>
<evidence type="ECO:0000256" key="3">
    <source>
        <dbReference type="ARBA" id="ARBA00022630"/>
    </source>
</evidence>
<evidence type="ECO:0000259" key="7">
    <source>
        <dbReference type="Pfam" id="PF02771"/>
    </source>
</evidence>
<evidence type="ECO:0000313" key="8">
    <source>
        <dbReference type="EMBL" id="PWJ86547.1"/>
    </source>
</evidence>
<dbReference type="InterPro" id="IPR037069">
    <property type="entry name" value="AcylCoA_DH/ox_N_sf"/>
</dbReference>
<dbReference type="Gene3D" id="1.20.140.10">
    <property type="entry name" value="Butyryl-CoA Dehydrogenase, subunit A, domain 3"/>
    <property type="match status" value="1"/>
</dbReference>
<dbReference type="Pfam" id="PF00441">
    <property type="entry name" value="Acyl-CoA_dh_1"/>
    <property type="match status" value="1"/>
</dbReference>
<keyword evidence="4" id="KW-0274">FAD</keyword>
<dbReference type="GO" id="GO:0050660">
    <property type="term" value="F:flavin adenine dinucleotide binding"/>
    <property type="evidence" value="ECO:0007669"/>
    <property type="project" value="InterPro"/>
</dbReference>
<gene>
    <name evidence="8" type="ORF">C7441_101428</name>
</gene>
<protein>
    <submittedName>
        <fullName evidence="8">Alkylation response protein AidB-like acyl-CoA dehydrogenase</fullName>
    </submittedName>
</protein>
<evidence type="ECO:0000256" key="1">
    <source>
        <dbReference type="ARBA" id="ARBA00001974"/>
    </source>
</evidence>
<feature type="domain" description="Acyl-CoA dehydrogenase/oxidase C-terminal" evidence="6">
    <location>
        <begin position="203"/>
        <end position="345"/>
    </location>
</feature>
<comment type="similarity">
    <text evidence="2">Belongs to the acyl-CoA dehydrogenase family.</text>
</comment>
<dbReference type="SUPFAM" id="SSF47203">
    <property type="entry name" value="Acyl-CoA dehydrogenase C-terminal domain-like"/>
    <property type="match status" value="1"/>
</dbReference>
<dbReference type="PANTHER" id="PTHR43884:SF20">
    <property type="entry name" value="ACYL-COA DEHYDROGENASE FADE28"/>
    <property type="match status" value="1"/>
</dbReference>
<evidence type="ECO:0000259" key="6">
    <source>
        <dbReference type="Pfam" id="PF00441"/>
    </source>
</evidence>
<accession>A0A316CEL1</accession>
<organism evidence="8 9">
    <name type="scientific">Pseudaminobacter salicylatoxidans</name>
    <dbReference type="NCBI Taxonomy" id="93369"/>
    <lineage>
        <taxon>Bacteria</taxon>
        <taxon>Pseudomonadati</taxon>
        <taxon>Pseudomonadota</taxon>
        <taxon>Alphaproteobacteria</taxon>
        <taxon>Hyphomicrobiales</taxon>
        <taxon>Phyllobacteriaceae</taxon>
        <taxon>Pseudaminobacter</taxon>
    </lineage>
</organism>
<comment type="cofactor">
    <cofactor evidence="1">
        <name>FAD</name>
        <dbReference type="ChEBI" id="CHEBI:57692"/>
    </cofactor>
</comment>
<dbReference type="InterPro" id="IPR009075">
    <property type="entry name" value="AcylCo_DH/oxidase_C"/>
</dbReference>
<feature type="domain" description="Acyl-CoA dehydrogenase/oxidase N-terminal" evidence="7">
    <location>
        <begin position="14"/>
        <end position="102"/>
    </location>
</feature>
<keyword evidence="9" id="KW-1185">Reference proteome</keyword>
<keyword evidence="3" id="KW-0285">Flavoprotein</keyword>
<evidence type="ECO:0000256" key="4">
    <source>
        <dbReference type="ARBA" id="ARBA00022827"/>
    </source>
</evidence>
<name>A0A316CEL1_PSESE</name>
<dbReference type="STRING" id="1192868.GCA_000304395_03037"/>
<dbReference type="EMBL" id="QGGG01000001">
    <property type="protein sequence ID" value="PWJ86547.1"/>
    <property type="molecule type" value="Genomic_DNA"/>
</dbReference>
<dbReference type="Gene3D" id="1.10.540.10">
    <property type="entry name" value="Acyl-CoA dehydrogenase/oxidase, N-terminal domain"/>
    <property type="match status" value="1"/>
</dbReference>